<dbReference type="PANTHER" id="PTHR48258:SF4">
    <property type="entry name" value="DUF4216 DOMAIN-CONTAINING PROTEIN"/>
    <property type="match status" value="1"/>
</dbReference>
<feature type="compositionally biased region" description="Basic residues" evidence="1">
    <location>
        <begin position="231"/>
        <end position="242"/>
    </location>
</feature>
<accession>A0AAW2R031</accession>
<feature type="compositionally biased region" description="Polar residues" evidence="1">
    <location>
        <begin position="325"/>
        <end position="340"/>
    </location>
</feature>
<name>A0AAW2R031_9LAMI</name>
<feature type="compositionally biased region" description="Basic and acidic residues" evidence="1">
    <location>
        <begin position="369"/>
        <end position="380"/>
    </location>
</feature>
<evidence type="ECO:0008006" key="3">
    <source>
        <dbReference type="Google" id="ProtNLM"/>
    </source>
</evidence>
<evidence type="ECO:0000313" key="2">
    <source>
        <dbReference type="EMBL" id="KAL0373234.1"/>
    </source>
</evidence>
<organism evidence="2">
    <name type="scientific">Sesamum calycinum</name>
    <dbReference type="NCBI Taxonomy" id="2727403"/>
    <lineage>
        <taxon>Eukaryota</taxon>
        <taxon>Viridiplantae</taxon>
        <taxon>Streptophyta</taxon>
        <taxon>Embryophyta</taxon>
        <taxon>Tracheophyta</taxon>
        <taxon>Spermatophyta</taxon>
        <taxon>Magnoliopsida</taxon>
        <taxon>eudicotyledons</taxon>
        <taxon>Gunneridae</taxon>
        <taxon>Pentapetalae</taxon>
        <taxon>asterids</taxon>
        <taxon>lamiids</taxon>
        <taxon>Lamiales</taxon>
        <taxon>Pedaliaceae</taxon>
        <taxon>Sesamum</taxon>
    </lineage>
</organism>
<evidence type="ECO:0000256" key="1">
    <source>
        <dbReference type="SAM" id="MobiDB-lite"/>
    </source>
</evidence>
<feature type="compositionally biased region" description="Polar residues" evidence="1">
    <location>
        <begin position="421"/>
        <end position="436"/>
    </location>
</feature>
<feature type="region of interest" description="Disordered" evidence="1">
    <location>
        <begin position="325"/>
        <end position="380"/>
    </location>
</feature>
<feature type="region of interest" description="Disordered" evidence="1">
    <location>
        <begin position="168"/>
        <end position="246"/>
    </location>
</feature>
<dbReference type="AlphaFoldDB" id="A0AAW2R031"/>
<reference evidence="2" key="1">
    <citation type="submission" date="2020-06" db="EMBL/GenBank/DDBJ databases">
        <authorList>
            <person name="Li T."/>
            <person name="Hu X."/>
            <person name="Zhang T."/>
            <person name="Song X."/>
            <person name="Zhang H."/>
            <person name="Dai N."/>
            <person name="Sheng W."/>
            <person name="Hou X."/>
            <person name="Wei L."/>
        </authorList>
    </citation>
    <scope>NUCLEOTIDE SEQUENCE</scope>
    <source>
        <strain evidence="2">KEN8</strain>
        <tissue evidence="2">Leaf</tissue>
    </source>
</reference>
<protein>
    <recommendedName>
        <fullName evidence="3">DUF4283 domain-containing protein</fullName>
    </recommendedName>
</protein>
<feature type="compositionally biased region" description="Basic and acidic residues" evidence="1">
    <location>
        <begin position="341"/>
        <end position="358"/>
    </location>
</feature>
<sequence>MKDNMNARRDLKIICNGPELELDEHRPNVMPKPVYTLGKEQKRRVCEWIRGLKFPDGYASNLTRCVDMTELQMHDMKSHNYHVFMQKWIPIAFRKMLPKHVWKLTKGSLLFQSICSTTLDVHKLHELENSVAVIMCNLEKIFSPAFFDSIQYNDYWCSTSPWTRTSGPGLWSRPQSCGPASPPRAEPADSAPATPSLKAVSQPPSILVDSGTMGSDAAGSTSSQVPAWGRGTHHHHHQRHSFPLRPKGITPTSRMRGQHIAYPTGPPAFLIPEAEGKFLTGGTATPKTSWLDRCGWLRRSGTSFWSSRSSSDRLPRRVVIGWGAQAQTGDTTRTPSQSDGSVRESVQEEGRWPVKRSEGGGGRGGVLEAMERSPGRREQQRGTYTRILSLREPLRAAVVDVRSGWSEKGPSIWSRPPRPPQISTCNGSPHSTATTSPLRTDTITNPCLVNIHFKLWIPKRILCRLGRDIRRARKPLFF</sequence>
<feature type="region of interest" description="Disordered" evidence="1">
    <location>
        <begin position="407"/>
        <end position="436"/>
    </location>
</feature>
<dbReference type="PANTHER" id="PTHR48258">
    <property type="entry name" value="DUF4218 DOMAIN-CONTAINING PROTEIN-RELATED"/>
    <property type="match status" value="1"/>
</dbReference>
<comment type="caution">
    <text evidence="2">The sequence shown here is derived from an EMBL/GenBank/DDBJ whole genome shotgun (WGS) entry which is preliminary data.</text>
</comment>
<reference evidence="2" key="2">
    <citation type="journal article" date="2024" name="Plant">
        <title>Genomic evolution and insights into agronomic trait innovations of Sesamum species.</title>
        <authorList>
            <person name="Miao H."/>
            <person name="Wang L."/>
            <person name="Qu L."/>
            <person name="Liu H."/>
            <person name="Sun Y."/>
            <person name="Le M."/>
            <person name="Wang Q."/>
            <person name="Wei S."/>
            <person name="Zheng Y."/>
            <person name="Lin W."/>
            <person name="Duan Y."/>
            <person name="Cao H."/>
            <person name="Xiong S."/>
            <person name="Wang X."/>
            <person name="Wei L."/>
            <person name="Li C."/>
            <person name="Ma Q."/>
            <person name="Ju M."/>
            <person name="Zhao R."/>
            <person name="Li G."/>
            <person name="Mu C."/>
            <person name="Tian Q."/>
            <person name="Mei H."/>
            <person name="Zhang T."/>
            <person name="Gao T."/>
            <person name="Zhang H."/>
        </authorList>
    </citation>
    <scope>NUCLEOTIDE SEQUENCE</scope>
    <source>
        <strain evidence="2">KEN8</strain>
    </source>
</reference>
<proteinExistence type="predicted"/>
<gene>
    <name evidence="2" type="ORF">Scaly_1005000</name>
</gene>
<dbReference type="EMBL" id="JACGWM010000005">
    <property type="protein sequence ID" value="KAL0373234.1"/>
    <property type="molecule type" value="Genomic_DNA"/>
</dbReference>